<gene>
    <name evidence="1" type="ORF">G4V39_02250</name>
</gene>
<keyword evidence="2" id="KW-1185">Reference proteome</keyword>
<reference evidence="1 2" key="1">
    <citation type="submission" date="2020-02" db="EMBL/GenBank/DDBJ databases">
        <title>Genome analysis of Thermosulfuriphilus ammonigenes ST65T, an anaerobic thermophilic chemolithoautotrophic bacterium isolated from a deep-sea hydrothermal vent.</title>
        <authorList>
            <person name="Slobodkina G."/>
            <person name="Allioux M."/>
            <person name="Merkel A."/>
            <person name="Alain K."/>
            <person name="Jebbar M."/>
            <person name="Slobodkin A."/>
        </authorList>
    </citation>
    <scope>NUCLEOTIDE SEQUENCE [LARGE SCALE GENOMIC DNA]</scope>
    <source>
        <strain evidence="1 2">ST65</strain>
    </source>
</reference>
<organism evidence="1 2">
    <name type="scientific">Thermosulfuriphilus ammonigenes</name>
    <dbReference type="NCBI Taxonomy" id="1936021"/>
    <lineage>
        <taxon>Bacteria</taxon>
        <taxon>Pseudomonadati</taxon>
        <taxon>Thermodesulfobacteriota</taxon>
        <taxon>Thermodesulfobacteria</taxon>
        <taxon>Thermodesulfobacteriales</taxon>
        <taxon>Thermodesulfobacteriaceae</taxon>
        <taxon>Thermosulfuriphilus</taxon>
    </lineage>
</organism>
<dbReference type="EMBL" id="CP048877">
    <property type="protein sequence ID" value="QIJ71167.1"/>
    <property type="molecule type" value="Genomic_DNA"/>
</dbReference>
<sequence>MTDRKVRQKYSFNIDTLNRLTKNLNMVFCEICKLFNQDRGLVLWGLDDEMEEIMDSIAKQSPLIRMPEDQPDYWEVYKKELSIDDLNILNHYRGKFGLPYV</sequence>
<dbReference type="RefSeq" id="WP_166031389.1">
    <property type="nucleotide sequence ID" value="NZ_CP048877.1"/>
</dbReference>
<accession>A0A6G7PUA6</accession>
<dbReference type="AlphaFoldDB" id="A0A6G7PUA6"/>
<name>A0A6G7PUA6_9BACT</name>
<evidence type="ECO:0000313" key="1">
    <source>
        <dbReference type="EMBL" id="QIJ71167.1"/>
    </source>
</evidence>
<protein>
    <submittedName>
        <fullName evidence="1">Uncharacterized protein</fullName>
    </submittedName>
</protein>
<dbReference type="Proteomes" id="UP000502179">
    <property type="component" value="Chromosome"/>
</dbReference>
<proteinExistence type="predicted"/>
<dbReference type="KEGG" id="tav:G4V39_02250"/>
<evidence type="ECO:0000313" key="2">
    <source>
        <dbReference type="Proteomes" id="UP000502179"/>
    </source>
</evidence>